<evidence type="ECO:0000256" key="2">
    <source>
        <dbReference type="ARBA" id="ARBA00022741"/>
    </source>
</evidence>
<proteinExistence type="predicted"/>
<dbReference type="PROSITE" id="PS00108">
    <property type="entry name" value="PROTEIN_KINASE_ST"/>
    <property type="match status" value="1"/>
</dbReference>
<accession>A0A078AK24</accession>
<evidence type="ECO:0000256" key="3">
    <source>
        <dbReference type="ARBA" id="ARBA00022777"/>
    </source>
</evidence>
<dbReference type="PROSITE" id="PS50011">
    <property type="entry name" value="PROTEIN_KINASE_DOM"/>
    <property type="match status" value="1"/>
</dbReference>
<dbReference type="GO" id="GO:0000045">
    <property type="term" value="P:autophagosome assembly"/>
    <property type="evidence" value="ECO:0007669"/>
    <property type="project" value="TreeGrafter"/>
</dbReference>
<feature type="compositionally biased region" description="Low complexity" evidence="6">
    <location>
        <begin position="423"/>
        <end position="436"/>
    </location>
</feature>
<evidence type="ECO:0000256" key="5">
    <source>
        <dbReference type="PROSITE-ProRule" id="PRU10141"/>
    </source>
</evidence>
<dbReference type="PANTHER" id="PTHR24348:SF22">
    <property type="entry name" value="NON-SPECIFIC SERINE_THREONINE PROTEIN KINASE"/>
    <property type="match status" value="1"/>
</dbReference>
<evidence type="ECO:0000313" key="8">
    <source>
        <dbReference type="EMBL" id="CDW82251.1"/>
    </source>
</evidence>
<feature type="domain" description="Protein kinase" evidence="7">
    <location>
        <begin position="132"/>
        <end position="392"/>
    </location>
</feature>
<dbReference type="GO" id="GO:0005776">
    <property type="term" value="C:autophagosome"/>
    <property type="evidence" value="ECO:0007669"/>
    <property type="project" value="TreeGrafter"/>
</dbReference>
<feature type="binding site" evidence="5">
    <location>
        <position position="162"/>
    </location>
    <ligand>
        <name>ATP</name>
        <dbReference type="ChEBI" id="CHEBI:30616"/>
    </ligand>
</feature>
<dbReference type="OrthoDB" id="293148at2759"/>
<evidence type="ECO:0000313" key="9">
    <source>
        <dbReference type="Proteomes" id="UP000039865"/>
    </source>
</evidence>
<dbReference type="GO" id="GO:0004674">
    <property type="term" value="F:protein serine/threonine kinase activity"/>
    <property type="evidence" value="ECO:0007669"/>
    <property type="project" value="InterPro"/>
</dbReference>
<dbReference type="Pfam" id="PF00069">
    <property type="entry name" value="Pkinase"/>
    <property type="match status" value="1"/>
</dbReference>
<keyword evidence="2 5" id="KW-0547">Nucleotide-binding</keyword>
<dbReference type="InterPro" id="IPR011009">
    <property type="entry name" value="Kinase-like_dom_sf"/>
</dbReference>
<name>A0A078AK24_STYLE</name>
<keyword evidence="3 8" id="KW-0418">Kinase</keyword>
<dbReference type="GO" id="GO:0000407">
    <property type="term" value="C:phagophore assembly site"/>
    <property type="evidence" value="ECO:0007669"/>
    <property type="project" value="TreeGrafter"/>
</dbReference>
<sequence length="638" mass="75285">MITDNQQNLLQCSENWQLIQINSTNISELKNQTFISTLIQDKIYLFSKTEKQFTRPLYQINLEFSYLKNLLEQNKSTNENDKSYFTIQREQQYLEIIFIQDTESLKFQQQLLGQWFRQLKSQCTNQNIRENYDITSQIGQGSYSTVFICVPKQNPCQKFAVKVINKTLYADLTLRQQLLTEIQIQRRLRESFNILRIYEVYESKRNLYIILQYQHGGNLKELTLKKLSEKVIYQLIEQILESLEYMHSLNVIHRDLKPENILLNKRNLNTLNFQIAIADFGFSIYKDERLLEKSRCGTPGYVAPEILKTIEYNEKVDIFSTGIIFYNLVTGENLIKGKSLNEVLIKTLKSDFQGKIQLKIEDADLRDLILRMTYKNPILRPSASQALESKYIQSRKTKNNKQQYIDGSNPNIDQLVSTANHAQANQQKNQIQRQENSNLPRSYSPMKRNKLLINTIDDTQPNFQVINKKQSSFKVENRMKLFAKNNEQKQCFEQKQNFSPNNHSQMNYNFLDKTISQATVLQDKSPCKIQNAFKIDSKLPQYISFQDFNNQIQQNDCIKIQTPIDDEKKKQFELKQQNKEEEFSSSYFVENSQSIEYNIIECELKQIQTIDENLTSRLLIHKNVTRKFRTFIDVNHNQ</sequence>
<evidence type="ECO:0000256" key="6">
    <source>
        <dbReference type="SAM" id="MobiDB-lite"/>
    </source>
</evidence>
<dbReference type="InterPro" id="IPR000719">
    <property type="entry name" value="Prot_kinase_dom"/>
</dbReference>
<protein>
    <submittedName>
        <fullName evidence="8">Protein kinase domain containing protein</fullName>
    </submittedName>
</protein>
<dbReference type="PANTHER" id="PTHR24348">
    <property type="entry name" value="SERINE/THREONINE-PROTEIN KINASE UNC-51-RELATED"/>
    <property type="match status" value="1"/>
</dbReference>
<evidence type="ECO:0000256" key="1">
    <source>
        <dbReference type="ARBA" id="ARBA00022679"/>
    </source>
</evidence>
<dbReference type="Gene3D" id="3.30.200.20">
    <property type="entry name" value="Phosphorylase Kinase, domain 1"/>
    <property type="match status" value="1"/>
</dbReference>
<dbReference type="InParanoid" id="A0A078AK24"/>
<dbReference type="Gene3D" id="1.10.510.10">
    <property type="entry name" value="Transferase(Phosphotransferase) domain 1"/>
    <property type="match status" value="1"/>
</dbReference>
<dbReference type="GO" id="GO:0005524">
    <property type="term" value="F:ATP binding"/>
    <property type="evidence" value="ECO:0007669"/>
    <property type="project" value="UniProtKB-UniRule"/>
</dbReference>
<dbReference type="InterPro" id="IPR008271">
    <property type="entry name" value="Ser/Thr_kinase_AS"/>
</dbReference>
<dbReference type="GO" id="GO:0010506">
    <property type="term" value="P:regulation of autophagy"/>
    <property type="evidence" value="ECO:0007669"/>
    <property type="project" value="InterPro"/>
</dbReference>
<organism evidence="8 9">
    <name type="scientific">Stylonychia lemnae</name>
    <name type="common">Ciliate</name>
    <dbReference type="NCBI Taxonomy" id="5949"/>
    <lineage>
        <taxon>Eukaryota</taxon>
        <taxon>Sar</taxon>
        <taxon>Alveolata</taxon>
        <taxon>Ciliophora</taxon>
        <taxon>Intramacronucleata</taxon>
        <taxon>Spirotrichea</taxon>
        <taxon>Stichotrichia</taxon>
        <taxon>Sporadotrichida</taxon>
        <taxon>Oxytrichidae</taxon>
        <taxon>Stylonychinae</taxon>
        <taxon>Stylonychia</taxon>
    </lineage>
</organism>
<dbReference type="AlphaFoldDB" id="A0A078AK24"/>
<keyword evidence="1" id="KW-0808">Transferase</keyword>
<evidence type="ECO:0000259" key="7">
    <source>
        <dbReference type="PROSITE" id="PS50011"/>
    </source>
</evidence>
<feature type="region of interest" description="Disordered" evidence="6">
    <location>
        <begin position="423"/>
        <end position="444"/>
    </location>
</feature>
<dbReference type="SUPFAM" id="SSF56112">
    <property type="entry name" value="Protein kinase-like (PK-like)"/>
    <property type="match status" value="1"/>
</dbReference>
<dbReference type="Proteomes" id="UP000039865">
    <property type="component" value="Unassembled WGS sequence"/>
</dbReference>
<keyword evidence="9" id="KW-1185">Reference proteome</keyword>
<dbReference type="EMBL" id="CCKQ01010722">
    <property type="protein sequence ID" value="CDW82251.1"/>
    <property type="molecule type" value="Genomic_DNA"/>
</dbReference>
<gene>
    <name evidence="8" type="primary">Contig13957.g14892</name>
    <name evidence="8" type="ORF">STYLEM_11281</name>
</gene>
<dbReference type="SMART" id="SM00220">
    <property type="entry name" value="S_TKc"/>
    <property type="match status" value="1"/>
</dbReference>
<dbReference type="InterPro" id="IPR017441">
    <property type="entry name" value="Protein_kinase_ATP_BS"/>
</dbReference>
<keyword evidence="4 5" id="KW-0067">ATP-binding</keyword>
<dbReference type="PROSITE" id="PS00107">
    <property type="entry name" value="PROTEIN_KINASE_ATP"/>
    <property type="match status" value="1"/>
</dbReference>
<reference evidence="8 9" key="1">
    <citation type="submission" date="2014-06" db="EMBL/GenBank/DDBJ databases">
        <authorList>
            <person name="Swart Estienne"/>
        </authorList>
    </citation>
    <scope>NUCLEOTIDE SEQUENCE [LARGE SCALE GENOMIC DNA]</scope>
    <source>
        <strain evidence="8 9">130c</strain>
    </source>
</reference>
<dbReference type="GO" id="GO:0016020">
    <property type="term" value="C:membrane"/>
    <property type="evidence" value="ECO:0007669"/>
    <property type="project" value="TreeGrafter"/>
</dbReference>
<dbReference type="InterPro" id="IPR045269">
    <property type="entry name" value="Atg1-like"/>
</dbReference>
<evidence type="ECO:0000256" key="4">
    <source>
        <dbReference type="ARBA" id="ARBA00022840"/>
    </source>
</evidence>
<dbReference type="GO" id="GO:0005829">
    <property type="term" value="C:cytosol"/>
    <property type="evidence" value="ECO:0007669"/>
    <property type="project" value="TreeGrafter"/>
</dbReference>